<evidence type="ECO:0000256" key="1">
    <source>
        <dbReference type="SAM" id="SignalP"/>
    </source>
</evidence>
<reference evidence="2" key="1">
    <citation type="journal article" date="2014" name="Int. J. Syst. Evol. Microbiol.">
        <title>Complete genome sequence of Corynebacterium casei LMG S-19264T (=DSM 44701T), isolated from a smear-ripened cheese.</title>
        <authorList>
            <consortium name="US DOE Joint Genome Institute (JGI-PGF)"/>
            <person name="Walter F."/>
            <person name="Albersmeier A."/>
            <person name="Kalinowski J."/>
            <person name="Ruckert C."/>
        </authorList>
    </citation>
    <scope>NUCLEOTIDE SEQUENCE</scope>
    <source>
        <strain evidence="2">JCM 3276</strain>
    </source>
</reference>
<dbReference type="Proteomes" id="UP000660680">
    <property type="component" value="Unassembled WGS sequence"/>
</dbReference>
<organism evidence="2 3">
    <name type="scientific">Actinokineospora fastidiosa</name>
    <dbReference type="NCBI Taxonomy" id="1816"/>
    <lineage>
        <taxon>Bacteria</taxon>
        <taxon>Bacillati</taxon>
        <taxon>Actinomycetota</taxon>
        <taxon>Actinomycetes</taxon>
        <taxon>Pseudonocardiales</taxon>
        <taxon>Pseudonocardiaceae</taxon>
        <taxon>Actinokineospora</taxon>
    </lineage>
</organism>
<proteinExistence type="predicted"/>
<feature type="chain" id="PRO_5036768490" evidence="1">
    <location>
        <begin position="25"/>
        <end position="106"/>
    </location>
</feature>
<feature type="signal peptide" evidence="1">
    <location>
        <begin position="1"/>
        <end position="24"/>
    </location>
</feature>
<dbReference type="RefSeq" id="WP_189209791.1">
    <property type="nucleotide sequence ID" value="NZ_BMRB01000001.1"/>
</dbReference>
<dbReference type="AlphaFoldDB" id="A0A918LAV9"/>
<keyword evidence="3" id="KW-1185">Reference proteome</keyword>
<name>A0A918LAV9_9PSEU</name>
<comment type="caution">
    <text evidence="2">The sequence shown here is derived from an EMBL/GenBank/DDBJ whole genome shotgun (WGS) entry which is preliminary data.</text>
</comment>
<accession>A0A918LAV9</accession>
<keyword evidence="1" id="KW-0732">Signal</keyword>
<sequence>MRTAASAMLAAISFAALSASPAVAEPDRLTLITAAGEVTVEAEPGECAPVDGPLDGAHLVLAAENPSQREAGFFGDEGCEGEPDAVVAAGSEGAVTELVRFVKFAA</sequence>
<gene>
    <name evidence="2" type="ORF">GCM10010171_18540</name>
</gene>
<evidence type="ECO:0000313" key="3">
    <source>
        <dbReference type="Proteomes" id="UP000660680"/>
    </source>
</evidence>
<reference evidence="2" key="2">
    <citation type="submission" date="2020-09" db="EMBL/GenBank/DDBJ databases">
        <authorList>
            <person name="Sun Q."/>
            <person name="Ohkuma M."/>
        </authorList>
    </citation>
    <scope>NUCLEOTIDE SEQUENCE</scope>
    <source>
        <strain evidence="2">JCM 3276</strain>
    </source>
</reference>
<dbReference type="EMBL" id="BMRB01000001">
    <property type="protein sequence ID" value="GGS25505.1"/>
    <property type="molecule type" value="Genomic_DNA"/>
</dbReference>
<evidence type="ECO:0000313" key="2">
    <source>
        <dbReference type="EMBL" id="GGS25505.1"/>
    </source>
</evidence>
<protein>
    <submittedName>
        <fullName evidence="2">Uncharacterized protein</fullName>
    </submittedName>
</protein>